<comment type="function">
    <text evidence="1">Hydrolyzes indole-3-acetamide (IAM) into indole-3-acetic acid (IAA).</text>
</comment>
<dbReference type="PANTHER" id="PTHR11895">
    <property type="entry name" value="TRANSAMIDASE"/>
    <property type="match status" value="1"/>
</dbReference>
<sequence>MNEDDYVRHDAVGLADLIARGKTSAEAVLEAAIATIERLNPALNAVVYRYYGEARAALRTGLPQGRFRGVPFLLKDLDVAMRGVPMSEGSRLLAGRVPDFDSTLVARYKAAGLIIVGRSNSAELGLSFTTEPLAHGATRHPLDPGLSPGGSSGGSAAAVAAGMVPMAHATDGGGSIRQPAALTGLFGLKPSRGRTPPGPDRSEIFFGISVGHVLTRTVRDSAALLDATCAPEPGAVFTPPPPALSYETMAQRDPPRLRIALQERPFNGAAVDPSCRAALDEAARLMEAMGHSVEAAMPDLSDLAYGPATALLAGAFTDEKIEALSKGAEIGDPLDLLEPGHAAFVTQSRRHSAKDMVAALDVTRAVARRYAEFFATWDVILSPTTATAQLPLGWLGPEVPRDEIAQRAAAHAPFTAPYNLAGVPAMSVPFPQQGKPVGVQFAAAFGREDLLFSLAGSIERAKPWRSTR</sequence>
<comment type="caution">
    <text evidence="5">The sequence shown here is derived from an EMBL/GenBank/DDBJ whole genome shotgun (WGS) entry which is preliminary data.</text>
</comment>
<evidence type="ECO:0000256" key="2">
    <source>
        <dbReference type="ARBA" id="ARBA00009199"/>
    </source>
</evidence>
<dbReference type="EMBL" id="JACIDS010000006">
    <property type="protein sequence ID" value="MBB3933409.1"/>
    <property type="molecule type" value="Genomic_DNA"/>
</dbReference>
<dbReference type="SUPFAM" id="SSF75304">
    <property type="entry name" value="Amidase signature (AS) enzymes"/>
    <property type="match status" value="1"/>
</dbReference>
<accession>A0A840AT23</accession>
<proteinExistence type="inferred from homology"/>
<dbReference type="PROSITE" id="PS00571">
    <property type="entry name" value="AMIDASES"/>
    <property type="match status" value="1"/>
</dbReference>
<dbReference type="GO" id="GO:0016787">
    <property type="term" value="F:hydrolase activity"/>
    <property type="evidence" value="ECO:0007669"/>
    <property type="project" value="UniProtKB-KW"/>
</dbReference>
<comment type="similarity">
    <text evidence="2">Belongs to the amidase family.</text>
</comment>
<dbReference type="InterPro" id="IPR020556">
    <property type="entry name" value="Amidase_CS"/>
</dbReference>
<dbReference type="AlphaFoldDB" id="A0A840AT23"/>
<evidence type="ECO:0000313" key="5">
    <source>
        <dbReference type="EMBL" id="MBB3933409.1"/>
    </source>
</evidence>
<evidence type="ECO:0000313" key="6">
    <source>
        <dbReference type="Proteomes" id="UP000553963"/>
    </source>
</evidence>
<evidence type="ECO:0000256" key="1">
    <source>
        <dbReference type="ARBA" id="ARBA00003871"/>
    </source>
</evidence>
<keyword evidence="6" id="KW-1185">Reference proteome</keyword>
<name>A0A840AT23_9HYPH</name>
<keyword evidence="5" id="KW-0378">Hydrolase</keyword>
<reference evidence="5 6" key="1">
    <citation type="submission" date="2020-08" db="EMBL/GenBank/DDBJ databases">
        <title>Genomic Encyclopedia of Type Strains, Phase IV (KMG-IV): sequencing the most valuable type-strain genomes for metagenomic binning, comparative biology and taxonomic classification.</title>
        <authorList>
            <person name="Goeker M."/>
        </authorList>
    </citation>
    <scope>NUCLEOTIDE SEQUENCE [LARGE SCALE GENOMIC DNA]</scope>
    <source>
        <strain evidence="5 6">DSM 25966</strain>
    </source>
</reference>
<evidence type="ECO:0000259" key="4">
    <source>
        <dbReference type="Pfam" id="PF01425"/>
    </source>
</evidence>
<dbReference type="InterPro" id="IPR000120">
    <property type="entry name" value="Amidase"/>
</dbReference>
<gene>
    <name evidence="5" type="ORF">GGR25_004482</name>
</gene>
<dbReference type="InterPro" id="IPR036928">
    <property type="entry name" value="AS_sf"/>
</dbReference>
<dbReference type="RefSeq" id="WP_183401064.1">
    <property type="nucleotide sequence ID" value="NZ_JACIDS010000006.1"/>
</dbReference>
<feature type="domain" description="Amidase" evidence="4">
    <location>
        <begin position="28"/>
        <end position="451"/>
    </location>
</feature>
<dbReference type="Gene3D" id="3.90.1300.10">
    <property type="entry name" value="Amidase signature (AS) domain"/>
    <property type="match status" value="1"/>
</dbReference>
<protein>
    <recommendedName>
        <fullName evidence="3">Indoleacetamide hydrolase</fullName>
    </recommendedName>
</protein>
<dbReference type="Proteomes" id="UP000553963">
    <property type="component" value="Unassembled WGS sequence"/>
</dbReference>
<evidence type="ECO:0000256" key="3">
    <source>
        <dbReference type="ARBA" id="ARBA00021874"/>
    </source>
</evidence>
<dbReference type="PANTHER" id="PTHR11895:SF7">
    <property type="entry name" value="GLUTAMYL-TRNA(GLN) AMIDOTRANSFERASE SUBUNIT A, MITOCHONDRIAL"/>
    <property type="match status" value="1"/>
</dbReference>
<dbReference type="InterPro" id="IPR023631">
    <property type="entry name" value="Amidase_dom"/>
</dbReference>
<organism evidence="5 6">
    <name type="scientific">Kaistia hirudinis</name>
    <dbReference type="NCBI Taxonomy" id="1293440"/>
    <lineage>
        <taxon>Bacteria</taxon>
        <taxon>Pseudomonadati</taxon>
        <taxon>Pseudomonadota</taxon>
        <taxon>Alphaproteobacteria</taxon>
        <taxon>Hyphomicrobiales</taxon>
        <taxon>Kaistiaceae</taxon>
        <taxon>Kaistia</taxon>
    </lineage>
</organism>
<dbReference type="Pfam" id="PF01425">
    <property type="entry name" value="Amidase"/>
    <property type="match status" value="1"/>
</dbReference>